<dbReference type="InterPro" id="IPR023397">
    <property type="entry name" value="SAM-dep_MeTrfase_MraW_recog"/>
</dbReference>
<dbReference type="InterPro" id="IPR002903">
    <property type="entry name" value="RsmH"/>
</dbReference>
<dbReference type="EMBL" id="CAAE01014581">
    <property type="protein sequence ID" value="CAF99701.1"/>
    <property type="molecule type" value="Genomic_DNA"/>
</dbReference>
<evidence type="ECO:0000256" key="3">
    <source>
        <dbReference type="ARBA" id="ARBA00022679"/>
    </source>
</evidence>
<comment type="caution">
    <text evidence="6">The sequence shown here is derived from an EMBL/GenBank/DDBJ whole genome shotgun (WGS) entry which is preliminary data.</text>
</comment>
<keyword evidence="2" id="KW-0489">Methyltransferase</keyword>
<evidence type="ECO:0000256" key="5">
    <source>
        <dbReference type="SAM" id="MobiDB-lite"/>
    </source>
</evidence>
<evidence type="ECO:0000256" key="4">
    <source>
        <dbReference type="ARBA" id="ARBA00022691"/>
    </source>
</evidence>
<dbReference type="OrthoDB" id="16290at2759"/>
<keyword evidence="3" id="KW-0808">Transferase</keyword>
<dbReference type="HAMAP" id="MF_01007">
    <property type="entry name" value="16SrRNA_methyltr_H"/>
    <property type="match status" value="1"/>
</dbReference>
<keyword evidence="4" id="KW-0949">S-adenosyl-L-methionine</keyword>
<dbReference type="PANTHER" id="PTHR11265">
    <property type="entry name" value="S-ADENOSYL-METHYLTRANSFERASE MRAW"/>
    <property type="match status" value="1"/>
</dbReference>
<name>Q4SI31_TETNG</name>
<dbReference type="Gene3D" id="3.40.50.150">
    <property type="entry name" value="Vaccinia Virus protein VP39"/>
    <property type="match status" value="2"/>
</dbReference>
<dbReference type="GO" id="GO:0071424">
    <property type="term" value="F:rRNA (cytosine-N4-)-methyltransferase activity"/>
    <property type="evidence" value="ECO:0007669"/>
    <property type="project" value="TreeGrafter"/>
</dbReference>
<dbReference type="AlphaFoldDB" id="Q4SI31"/>
<dbReference type="SUPFAM" id="SSF53335">
    <property type="entry name" value="S-adenosyl-L-methionine-dependent methyltransferases"/>
    <property type="match status" value="1"/>
</dbReference>
<feature type="region of interest" description="Disordered" evidence="5">
    <location>
        <begin position="248"/>
        <end position="294"/>
    </location>
</feature>
<protein>
    <submittedName>
        <fullName evidence="6">(spotted green pufferfish) hypothetical protein</fullName>
    </submittedName>
</protein>
<comment type="similarity">
    <text evidence="1">Belongs to the methyltransferase superfamily. RsmH family.</text>
</comment>
<dbReference type="Gene3D" id="1.10.150.170">
    <property type="entry name" value="Putative methyltransferase TM0872, insert domain"/>
    <property type="match status" value="1"/>
</dbReference>
<sequence length="437" mass="48116">MLFSRSPRCCLLWRSRAAWRAWRSWLSSRHSSSVSVHSGAPDGSTQMFSVSAENPPHTPVMLKEVLHYLDIQPGQGEGSRLSIFHVVLDMTFGGGGHTKAILSMVPEVKVLALDRDPTAISLAEKLAKESSGQVTPLLGRFSQLDVLLSDLKVKPGSVDAVLLDAGCSSMQMDQAERGFSLSKDGPLDMRMDGESRISELSAFATVSKDMTSSSLIGLCFVRRYPEMPSAADVVNTPGSTGSCIHHHGLRGGEMGRENRFSHCGGTSHQPHHPDAAAGQRGGSGQTVKRLRPQQSARRFRSLPAAVAYARKDRLRRPAHAATKTFQALCIFVNDELKELHAGLRAAREALRPGGRLCVITFHSLEDRLVKRFLRGHDLAHSDQQLFRPGKRDLPKETNTAESAHWLLLRRKVIAPERDDVRDNPRGRSAKLRAALRR</sequence>
<evidence type="ECO:0000256" key="2">
    <source>
        <dbReference type="ARBA" id="ARBA00022603"/>
    </source>
</evidence>
<dbReference type="SUPFAM" id="SSF81799">
    <property type="entry name" value="Putative methyltransferase TM0872, insert domain"/>
    <property type="match status" value="1"/>
</dbReference>
<evidence type="ECO:0000313" key="6">
    <source>
        <dbReference type="EMBL" id="CAF99701.1"/>
    </source>
</evidence>
<dbReference type="Pfam" id="PF01795">
    <property type="entry name" value="Methyltransf_5"/>
    <property type="match status" value="2"/>
</dbReference>
<dbReference type="PANTHER" id="PTHR11265:SF0">
    <property type="entry name" value="12S RRNA N4-METHYLCYTIDINE METHYLTRANSFERASE"/>
    <property type="match status" value="1"/>
</dbReference>
<accession>Q4SI31</accession>
<evidence type="ECO:0000256" key="1">
    <source>
        <dbReference type="ARBA" id="ARBA00010396"/>
    </source>
</evidence>
<gene>
    <name evidence="6" type="ORF">GSTENG00017869001</name>
</gene>
<proteinExistence type="inferred from homology"/>
<reference evidence="6" key="2">
    <citation type="submission" date="2004-02" db="EMBL/GenBank/DDBJ databases">
        <authorList>
            <consortium name="Genoscope"/>
            <consortium name="Whitehead Institute Centre for Genome Research"/>
        </authorList>
    </citation>
    <scope>NUCLEOTIDE SEQUENCE</scope>
</reference>
<dbReference type="CDD" id="cd02440">
    <property type="entry name" value="AdoMet_MTases"/>
    <property type="match status" value="1"/>
</dbReference>
<dbReference type="KEGG" id="tng:GSTEN00017869G001"/>
<dbReference type="InterPro" id="IPR029063">
    <property type="entry name" value="SAM-dependent_MTases_sf"/>
</dbReference>
<reference evidence="6" key="1">
    <citation type="journal article" date="2004" name="Nature">
        <title>Genome duplication in the teleost fish Tetraodon nigroviridis reveals the early vertebrate proto-karyotype.</title>
        <authorList>
            <person name="Jaillon O."/>
            <person name="Aury J.-M."/>
            <person name="Brunet F."/>
            <person name="Petit J.-L."/>
            <person name="Stange-Thomann N."/>
            <person name="Mauceli E."/>
            <person name="Bouneau L."/>
            <person name="Fischer C."/>
            <person name="Ozouf-Costaz C."/>
            <person name="Bernot A."/>
            <person name="Nicaud S."/>
            <person name="Jaffe D."/>
            <person name="Fisher S."/>
            <person name="Lutfalla G."/>
            <person name="Dossat C."/>
            <person name="Segurens B."/>
            <person name="Dasilva C."/>
            <person name="Salanoubat M."/>
            <person name="Levy M."/>
            <person name="Boudet N."/>
            <person name="Castellano S."/>
            <person name="Anthouard V."/>
            <person name="Jubin C."/>
            <person name="Castelli V."/>
            <person name="Katinka M."/>
            <person name="Vacherie B."/>
            <person name="Biemont C."/>
            <person name="Skalli Z."/>
            <person name="Cattolico L."/>
            <person name="Poulain J."/>
            <person name="De Berardinis V."/>
            <person name="Cruaud C."/>
            <person name="Duprat S."/>
            <person name="Brottier P."/>
            <person name="Coutanceau J.-P."/>
            <person name="Gouzy J."/>
            <person name="Parra G."/>
            <person name="Lardier G."/>
            <person name="Chapple C."/>
            <person name="McKernan K.J."/>
            <person name="McEwan P."/>
            <person name="Bosak S."/>
            <person name="Kellis M."/>
            <person name="Volff J.-N."/>
            <person name="Guigo R."/>
            <person name="Zody M.C."/>
            <person name="Mesirov J."/>
            <person name="Lindblad-Toh K."/>
            <person name="Birren B."/>
            <person name="Nusbaum C."/>
            <person name="Kahn D."/>
            <person name="Robinson-Rechavi M."/>
            <person name="Laudet V."/>
            <person name="Schachter V."/>
            <person name="Quetier F."/>
            <person name="Saurin W."/>
            <person name="Scarpelli C."/>
            <person name="Wincker P."/>
            <person name="Lander E.S."/>
            <person name="Weissenbach J."/>
            <person name="Roest Crollius H."/>
        </authorList>
    </citation>
    <scope>NUCLEOTIDE SEQUENCE [LARGE SCALE GENOMIC DNA]</scope>
</reference>
<organism evidence="6">
    <name type="scientific">Tetraodon nigroviridis</name>
    <name type="common">Spotted green pufferfish</name>
    <name type="synonym">Chelonodon nigroviridis</name>
    <dbReference type="NCBI Taxonomy" id="99883"/>
    <lineage>
        <taxon>Eukaryota</taxon>
        <taxon>Metazoa</taxon>
        <taxon>Chordata</taxon>
        <taxon>Craniata</taxon>
        <taxon>Vertebrata</taxon>
        <taxon>Euteleostomi</taxon>
        <taxon>Actinopterygii</taxon>
        <taxon>Neopterygii</taxon>
        <taxon>Teleostei</taxon>
        <taxon>Neoteleostei</taxon>
        <taxon>Acanthomorphata</taxon>
        <taxon>Eupercaria</taxon>
        <taxon>Tetraodontiformes</taxon>
        <taxon>Tetradontoidea</taxon>
        <taxon>Tetraodontidae</taxon>
        <taxon>Tetraodon</taxon>
    </lineage>
</organism>
<feature type="region of interest" description="Disordered" evidence="5">
    <location>
        <begin position="418"/>
        <end position="437"/>
    </location>
</feature>
<dbReference type="GO" id="GO:0070475">
    <property type="term" value="P:rRNA base methylation"/>
    <property type="evidence" value="ECO:0007669"/>
    <property type="project" value="TreeGrafter"/>
</dbReference>
<feature type="compositionally biased region" description="Basic residues" evidence="5">
    <location>
        <begin position="427"/>
        <end position="437"/>
    </location>
</feature>